<evidence type="ECO:0000256" key="1">
    <source>
        <dbReference type="SAM" id="MobiDB-lite"/>
    </source>
</evidence>
<accession>A0ABM0JZS9</accession>
<sequence>MEKTSESAPADLNPAAMNKLLKLITPTPTTPEREPQRLRGSVAKFVAHRCEGSLKGVLFPELPANDKSVGKQVVLDDALKRSENLLLDYEGTGRTRGGSPMPLKRRLKGDTAMRMANRYKQSMEQVFPFRKQTETSTQANKRPLRTRSPSSCRIKDLMEPEVVSP</sequence>
<name>A0ABM0JZS9_APLCA</name>
<feature type="region of interest" description="Disordered" evidence="1">
    <location>
        <begin position="127"/>
        <end position="165"/>
    </location>
</feature>
<dbReference type="RefSeq" id="XP_005105390.1">
    <property type="nucleotide sequence ID" value="XM_005105333.1"/>
</dbReference>
<protein>
    <submittedName>
        <fullName evidence="3">Uncharacterized protein LOC101851140</fullName>
    </submittedName>
</protein>
<keyword evidence="2" id="KW-1185">Reference proteome</keyword>
<evidence type="ECO:0000313" key="3">
    <source>
        <dbReference type="RefSeq" id="XP_005105390.1"/>
    </source>
</evidence>
<evidence type="ECO:0000313" key="2">
    <source>
        <dbReference type="Proteomes" id="UP000694888"/>
    </source>
</evidence>
<gene>
    <name evidence="3" type="primary">LOC101851140</name>
</gene>
<reference evidence="3" key="1">
    <citation type="submission" date="2025-08" db="UniProtKB">
        <authorList>
            <consortium name="RefSeq"/>
        </authorList>
    </citation>
    <scope>IDENTIFICATION</scope>
</reference>
<organism evidence="2 3">
    <name type="scientific">Aplysia californica</name>
    <name type="common">California sea hare</name>
    <dbReference type="NCBI Taxonomy" id="6500"/>
    <lineage>
        <taxon>Eukaryota</taxon>
        <taxon>Metazoa</taxon>
        <taxon>Spiralia</taxon>
        <taxon>Lophotrochozoa</taxon>
        <taxon>Mollusca</taxon>
        <taxon>Gastropoda</taxon>
        <taxon>Heterobranchia</taxon>
        <taxon>Euthyneura</taxon>
        <taxon>Tectipleura</taxon>
        <taxon>Aplysiida</taxon>
        <taxon>Aplysioidea</taxon>
        <taxon>Aplysiidae</taxon>
        <taxon>Aplysia</taxon>
    </lineage>
</organism>
<dbReference type="Proteomes" id="UP000694888">
    <property type="component" value="Unplaced"/>
</dbReference>
<proteinExistence type="predicted"/>
<dbReference type="GeneID" id="101851140"/>